<feature type="domain" description="AMP-binding enzyme C-terminal" evidence="3">
    <location>
        <begin position="523"/>
        <end position="598"/>
    </location>
</feature>
<dbReference type="AlphaFoldDB" id="A0A8J9UC95"/>
<proteinExistence type="inferred from homology"/>
<sequence>MEILFRPSLFNRLFRKPLRIPAYKSMSNTVMKEEFSPELLNSFNRDIKAGGAVPVFRRALLFPSRIALQDECGSYTYATLYQAAAALSKDIAAELLGERERTISYMCGNDASHVIVQWAIWMSGNIAVPLTPIHPEEMLKYFIGDSGSNLIICSQDYEKILRPIAESLSKPLITTTRADEKVDLNPEALNEVGQSNTWYGDSDAMLIYTSGTTSKPKGVVWTHSMLSHQICALHSAWQYSAQDVVLHTLPLHHIHGQLNSLNATLAAGARIRMLPSFSSPTVWARLLSSGDREDPPIRVFHGVPAMYTRLANDYDKMFEDNKTRLYVRSTLSRMRLMCAGSAPLPEALFKKWEEISGIRLLERYGMSEVGMALSNPYRPVEGRMVGCVGFPLPGVNAALAESSEQGLKKIVTVESDMPDLQVSLERLGLSTEKLVEDTDWKVTVKEVEPNEQGVYEGELLLKGPAVFTRYWNRAPKPDSEDFTPDGWFRTGDVAEFSNGKFKILGRISVDIIKTGGYKVSALQVEAAILEHPNVLDVAVVGIVDDSFGEIVACVIVLKDKTTLTLKELKDVAGKKLAPYQLPKTMLFLDEMPRNAMGKLDKKLIKQKFGDKLVLKKA</sequence>
<dbReference type="SUPFAM" id="SSF56801">
    <property type="entry name" value="Acetyl-CoA synthetase-like"/>
    <property type="match status" value="1"/>
</dbReference>
<feature type="non-terminal residue" evidence="4">
    <location>
        <position position="617"/>
    </location>
</feature>
<keyword evidence="5" id="KW-1185">Reference proteome</keyword>
<dbReference type="InterPro" id="IPR000873">
    <property type="entry name" value="AMP-dep_synth/lig_dom"/>
</dbReference>
<comment type="similarity">
    <text evidence="1">Belongs to the ATP-dependent AMP-binding enzyme family.</text>
</comment>
<dbReference type="Gene3D" id="3.40.50.12780">
    <property type="entry name" value="N-terminal domain of ligase-like"/>
    <property type="match status" value="1"/>
</dbReference>
<evidence type="ECO:0008006" key="6">
    <source>
        <dbReference type="Google" id="ProtNLM"/>
    </source>
</evidence>
<dbReference type="PANTHER" id="PTHR43201:SF8">
    <property type="entry name" value="ACYL-COA SYNTHETASE FAMILY MEMBER 3"/>
    <property type="match status" value="1"/>
</dbReference>
<dbReference type="InterPro" id="IPR042099">
    <property type="entry name" value="ANL_N_sf"/>
</dbReference>
<dbReference type="InterPro" id="IPR020845">
    <property type="entry name" value="AMP-binding_CS"/>
</dbReference>
<dbReference type="PANTHER" id="PTHR43201">
    <property type="entry name" value="ACYL-COA SYNTHETASE"/>
    <property type="match status" value="1"/>
</dbReference>
<dbReference type="Proteomes" id="UP000838878">
    <property type="component" value="Chromosome 12"/>
</dbReference>
<evidence type="ECO:0000259" key="2">
    <source>
        <dbReference type="Pfam" id="PF00501"/>
    </source>
</evidence>
<protein>
    <recommendedName>
        <fullName evidence="6">Acyl-CoA synthetase family member 3, mitochondrial</fullName>
    </recommendedName>
</protein>
<reference evidence="4" key="1">
    <citation type="submission" date="2021-12" db="EMBL/GenBank/DDBJ databases">
        <authorList>
            <person name="Martin H S."/>
        </authorList>
    </citation>
    <scope>NUCLEOTIDE SEQUENCE</scope>
</reference>
<name>A0A8J9UC95_9NEOP</name>
<evidence type="ECO:0000259" key="3">
    <source>
        <dbReference type="Pfam" id="PF13193"/>
    </source>
</evidence>
<dbReference type="GO" id="GO:0006631">
    <property type="term" value="P:fatty acid metabolic process"/>
    <property type="evidence" value="ECO:0007669"/>
    <property type="project" value="TreeGrafter"/>
</dbReference>
<dbReference type="Pfam" id="PF00501">
    <property type="entry name" value="AMP-binding"/>
    <property type="match status" value="1"/>
</dbReference>
<dbReference type="Gene3D" id="3.30.300.30">
    <property type="match status" value="1"/>
</dbReference>
<dbReference type="Pfam" id="PF13193">
    <property type="entry name" value="AMP-binding_C"/>
    <property type="match status" value="1"/>
</dbReference>
<dbReference type="InterPro" id="IPR045851">
    <property type="entry name" value="AMP-bd_C_sf"/>
</dbReference>
<dbReference type="GO" id="GO:0031956">
    <property type="term" value="F:medium-chain fatty acid-CoA ligase activity"/>
    <property type="evidence" value="ECO:0007669"/>
    <property type="project" value="TreeGrafter"/>
</dbReference>
<evidence type="ECO:0000256" key="1">
    <source>
        <dbReference type="ARBA" id="ARBA00006432"/>
    </source>
</evidence>
<feature type="domain" description="AMP-dependent synthetase/ligase" evidence="2">
    <location>
        <begin position="57"/>
        <end position="404"/>
    </location>
</feature>
<dbReference type="OrthoDB" id="2962993at2759"/>
<evidence type="ECO:0000313" key="4">
    <source>
        <dbReference type="EMBL" id="CAH0717741.1"/>
    </source>
</evidence>
<dbReference type="InterPro" id="IPR025110">
    <property type="entry name" value="AMP-bd_C"/>
</dbReference>
<dbReference type="EMBL" id="OV170232">
    <property type="protein sequence ID" value="CAH0717741.1"/>
    <property type="molecule type" value="Genomic_DNA"/>
</dbReference>
<dbReference type="CDD" id="cd05941">
    <property type="entry name" value="MCS"/>
    <property type="match status" value="1"/>
</dbReference>
<accession>A0A8J9UC95</accession>
<organism evidence="4 5">
    <name type="scientific">Brenthis ino</name>
    <name type="common">lesser marbled fritillary</name>
    <dbReference type="NCBI Taxonomy" id="405034"/>
    <lineage>
        <taxon>Eukaryota</taxon>
        <taxon>Metazoa</taxon>
        <taxon>Ecdysozoa</taxon>
        <taxon>Arthropoda</taxon>
        <taxon>Hexapoda</taxon>
        <taxon>Insecta</taxon>
        <taxon>Pterygota</taxon>
        <taxon>Neoptera</taxon>
        <taxon>Endopterygota</taxon>
        <taxon>Lepidoptera</taxon>
        <taxon>Glossata</taxon>
        <taxon>Ditrysia</taxon>
        <taxon>Papilionoidea</taxon>
        <taxon>Nymphalidae</taxon>
        <taxon>Heliconiinae</taxon>
        <taxon>Argynnini</taxon>
        <taxon>Brenthis</taxon>
    </lineage>
</organism>
<dbReference type="PROSITE" id="PS00455">
    <property type="entry name" value="AMP_BINDING"/>
    <property type="match status" value="1"/>
</dbReference>
<gene>
    <name evidence="4" type="ORF">BINO364_LOCUS4316</name>
</gene>
<evidence type="ECO:0000313" key="5">
    <source>
        <dbReference type="Proteomes" id="UP000838878"/>
    </source>
</evidence>